<sequence>MSDANIPSNLKYTSDHEWARIEGNKAVVGITFHAQQTLGDVVYVELPAVGRKVSRGEAFGTVESVKAVSELFSPLSGTITKVNDELTAEPETLNTEPYGDGWIIEIEFSDSKELAELLDAAAYAKLLQNS</sequence>
<dbReference type="InterPro" id="IPR003016">
    <property type="entry name" value="2-oxoA_DH_lipoyl-BS"/>
</dbReference>
<comment type="subunit">
    <text evidence="3">The glycine cleavage system is composed of four proteins: P, T, L and H.</text>
</comment>
<evidence type="ECO:0000256" key="1">
    <source>
        <dbReference type="ARBA" id="ARBA00009249"/>
    </source>
</evidence>
<gene>
    <name evidence="3 5" type="primary">gcvH</name>
    <name evidence="5" type="ORF">JY572_09135</name>
</gene>
<dbReference type="InterPro" id="IPR017453">
    <property type="entry name" value="GCV_H_sub"/>
</dbReference>
<protein>
    <recommendedName>
        <fullName evidence="3">Glycine cleavage system H protein</fullName>
    </recommendedName>
</protein>
<comment type="cofactor">
    <cofactor evidence="3">
        <name>(R)-lipoate</name>
        <dbReference type="ChEBI" id="CHEBI:83088"/>
    </cofactor>
    <text evidence="3">Binds 1 lipoyl cofactor covalently.</text>
</comment>
<evidence type="ECO:0000256" key="2">
    <source>
        <dbReference type="ARBA" id="ARBA00022823"/>
    </source>
</evidence>
<comment type="similarity">
    <text evidence="1 3">Belongs to the GcvH family.</text>
</comment>
<dbReference type="SUPFAM" id="SSF51230">
    <property type="entry name" value="Single hybrid motif"/>
    <property type="match status" value="1"/>
</dbReference>
<feature type="modified residue" description="N6-lipoyllysine" evidence="3">
    <location>
        <position position="66"/>
    </location>
</feature>
<dbReference type="Pfam" id="PF01597">
    <property type="entry name" value="GCV_H"/>
    <property type="match status" value="1"/>
</dbReference>
<dbReference type="InterPro" id="IPR000089">
    <property type="entry name" value="Biotin_lipoyl"/>
</dbReference>
<dbReference type="InterPro" id="IPR033753">
    <property type="entry name" value="GCV_H/Fam206"/>
</dbReference>
<keyword evidence="2 3" id="KW-0450">Lipoyl</keyword>
<dbReference type="InterPro" id="IPR002930">
    <property type="entry name" value="GCV_H"/>
</dbReference>
<accession>A0ABX7NBM3</accession>
<comment type="function">
    <text evidence="3">The glycine cleavage system catalyzes the degradation of glycine. The H protein shuttles the methylamine group of glycine from the P protein to the T protein.</text>
</comment>
<dbReference type="HAMAP" id="MF_00272">
    <property type="entry name" value="GcvH"/>
    <property type="match status" value="1"/>
</dbReference>
<evidence type="ECO:0000256" key="3">
    <source>
        <dbReference type="HAMAP-Rule" id="MF_00272"/>
    </source>
</evidence>
<reference evidence="5 6" key="1">
    <citation type="submission" date="2021-02" db="EMBL/GenBank/DDBJ databases">
        <title>De Novo genome assembly of isolated myxobacteria.</title>
        <authorList>
            <person name="Stevens D.C."/>
        </authorList>
    </citation>
    <scope>NUCLEOTIDE SEQUENCE [LARGE SCALE GENOMIC DNA]</scope>
    <source>
        <strain evidence="5 6">SCHIC003</strain>
    </source>
</reference>
<name>A0ABX7NBM3_9BACT</name>
<dbReference type="Gene3D" id="2.40.50.100">
    <property type="match status" value="1"/>
</dbReference>
<dbReference type="PANTHER" id="PTHR11715">
    <property type="entry name" value="GLYCINE CLEAVAGE SYSTEM H PROTEIN"/>
    <property type="match status" value="1"/>
</dbReference>
<organism evidence="5 6">
    <name type="scientific">Myxococcus landrumensis</name>
    <dbReference type="NCBI Taxonomy" id="2813577"/>
    <lineage>
        <taxon>Bacteria</taxon>
        <taxon>Pseudomonadati</taxon>
        <taxon>Myxococcota</taxon>
        <taxon>Myxococcia</taxon>
        <taxon>Myxococcales</taxon>
        <taxon>Cystobacterineae</taxon>
        <taxon>Myxococcaceae</taxon>
        <taxon>Myxococcus</taxon>
    </lineage>
</organism>
<dbReference type="CDD" id="cd06848">
    <property type="entry name" value="GCS_H"/>
    <property type="match status" value="1"/>
</dbReference>
<dbReference type="EMBL" id="CP071091">
    <property type="protein sequence ID" value="QSQ16187.1"/>
    <property type="molecule type" value="Genomic_DNA"/>
</dbReference>
<evidence type="ECO:0000259" key="4">
    <source>
        <dbReference type="PROSITE" id="PS50968"/>
    </source>
</evidence>
<dbReference type="NCBIfam" id="TIGR00527">
    <property type="entry name" value="gcvH"/>
    <property type="match status" value="1"/>
</dbReference>
<evidence type="ECO:0000313" key="5">
    <source>
        <dbReference type="EMBL" id="QSQ16187.1"/>
    </source>
</evidence>
<dbReference type="Proteomes" id="UP000663090">
    <property type="component" value="Chromosome"/>
</dbReference>
<dbReference type="InterPro" id="IPR011053">
    <property type="entry name" value="Single_hybrid_motif"/>
</dbReference>
<dbReference type="PROSITE" id="PS00189">
    <property type="entry name" value="LIPOYL"/>
    <property type="match status" value="1"/>
</dbReference>
<dbReference type="RefSeq" id="WP_206717854.1">
    <property type="nucleotide sequence ID" value="NZ_CP071091.1"/>
</dbReference>
<dbReference type="NCBIfam" id="NF002270">
    <property type="entry name" value="PRK01202.1"/>
    <property type="match status" value="1"/>
</dbReference>
<evidence type="ECO:0000313" key="6">
    <source>
        <dbReference type="Proteomes" id="UP000663090"/>
    </source>
</evidence>
<dbReference type="PANTHER" id="PTHR11715:SF3">
    <property type="entry name" value="GLYCINE CLEAVAGE SYSTEM H PROTEIN-RELATED"/>
    <property type="match status" value="1"/>
</dbReference>
<keyword evidence="6" id="KW-1185">Reference proteome</keyword>
<dbReference type="PROSITE" id="PS50968">
    <property type="entry name" value="BIOTINYL_LIPOYL"/>
    <property type="match status" value="1"/>
</dbReference>
<feature type="domain" description="Lipoyl-binding" evidence="4">
    <location>
        <begin position="25"/>
        <end position="107"/>
    </location>
</feature>
<proteinExistence type="inferred from homology"/>